<dbReference type="Gene3D" id="3.40.50.300">
    <property type="entry name" value="P-loop containing nucleotide triphosphate hydrolases"/>
    <property type="match status" value="1"/>
</dbReference>
<dbReference type="InterPro" id="IPR027417">
    <property type="entry name" value="P-loop_NTPase"/>
</dbReference>
<dbReference type="SMART" id="SM00830">
    <property type="entry name" value="CM_2"/>
    <property type="match status" value="1"/>
</dbReference>
<dbReference type="Pfam" id="PF01202">
    <property type="entry name" value="SKI"/>
    <property type="match status" value="1"/>
</dbReference>
<feature type="binding site" evidence="11">
    <location>
        <begin position="346"/>
        <end position="351"/>
    </location>
    <ligand>
        <name>ATP</name>
        <dbReference type="ChEBI" id="CHEBI:30616"/>
    </ligand>
</feature>
<dbReference type="InterPro" id="IPR036291">
    <property type="entry name" value="NAD(P)-bd_dom_sf"/>
</dbReference>
<dbReference type="PANTHER" id="PTHR21089:SF1">
    <property type="entry name" value="BIFUNCTIONAL 3-DEHYDROQUINATE DEHYDRATASE_SHIKIMATE DEHYDROGENASE, CHLOROPLASTIC"/>
    <property type="match status" value="1"/>
</dbReference>
<dbReference type="InterPro" id="IPR002701">
    <property type="entry name" value="CM_II_prokaryot"/>
</dbReference>
<dbReference type="InterPro" id="IPR023000">
    <property type="entry name" value="Shikimate_kinase_CS"/>
</dbReference>
<dbReference type="GO" id="GO:0004764">
    <property type="term" value="F:shikimate 3-dehydrogenase (NADP+) activity"/>
    <property type="evidence" value="ECO:0007669"/>
    <property type="project" value="InterPro"/>
</dbReference>
<feature type="binding site" evidence="11">
    <location>
        <position position="414"/>
    </location>
    <ligand>
        <name>substrate</name>
    </ligand>
</feature>
<protein>
    <recommendedName>
        <fullName evidence="3 11">Shikimate kinase</fullName>
        <shortName evidence="11">SK</shortName>
        <ecNumber evidence="3 11">2.7.1.71</ecNumber>
    </recommendedName>
</protein>
<dbReference type="InterPro" id="IPR022893">
    <property type="entry name" value="Shikimate_DH_fam"/>
</dbReference>
<dbReference type="Pfam" id="PF08501">
    <property type="entry name" value="Shikimate_dh_N"/>
    <property type="match status" value="1"/>
</dbReference>
<comment type="function">
    <text evidence="11">Catalyzes the specific phosphorylation of the 3-hydroxyl group of shikimic acid using ATP as a cosubstrate.</text>
</comment>
<gene>
    <name evidence="11" type="primary">aroK</name>
    <name evidence="13" type="ORF">IAB05_00340</name>
</gene>
<dbReference type="GO" id="GO:0050661">
    <property type="term" value="F:NADP binding"/>
    <property type="evidence" value="ECO:0007669"/>
    <property type="project" value="TreeGrafter"/>
</dbReference>
<name>A0A9D1MGT7_9FIRM</name>
<dbReference type="PROSITE" id="PS01128">
    <property type="entry name" value="SHIKIMATE_KINASE"/>
    <property type="match status" value="1"/>
</dbReference>
<comment type="cofactor">
    <cofactor evidence="11">
        <name>Mg(2+)</name>
        <dbReference type="ChEBI" id="CHEBI:18420"/>
    </cofactor>
    <text evidence="11">Binds 1 Mg(2+) ion per subunit.</text>
</comment>
<dbReference type="Pfam" id="PF18317">
    <property type="entry name" value="SDH_C"/>
    <property type="match status" value="1"/>
</dbReference>
<dbReference type="GO" id="GO:0005524">
    <property type="term" value="F:ATP binding"/>
    <property type="evidence" value="ECO:0007669"/>
    <property type="project" value="UniProtKB-UniRule"/>
</dbReference>
<evidence type="ECO:0000259" key="12">
    <source>
        <dbReference type="PROSITE" id="PS51168"/>
    </source>
</evidence>
<evidence type="ECO:0000256" key="9">
    <source>
        <dbReference type="ARBA" id="ARBA00023141"/>
    </source>
</evidence>
<dbReference type="GO" id="GO:0009073">
    <property type="term" value="P:aromatic amino acid family biosynthetic process"/>
    <property type="evidence" value="ECO:0007669"/>
    <property type="project" value="UniProtKB-KW"/>
</dbReference>
<comment type="caution">
    <text evidence="11">Lacks conserved residue(s) required for the propagation of feature annotation.</text>
</comment>
<comment type="catalytic activity">
    <reaction evidence="10 11">
        <text>shikimate + ATP = 3-phosphoshikimate + ADP + H(+)</text>
        <dbReference type="Rhea" id="RHEA:13121"/>
        <dbReference type="ChEBI" id="CHEBI:15378"/>
        <dbReference type="ChEBI" id="CHEBI:30616"/>
        <dbReference type="ChEBI" id="CHEBI:36208"/>
        <dbReference type="ChEBI" id="CHEBI:145989"/>
        <dbReference type="ChEBI" id="CHEBI:456216"/>
        <dbReference type="EC" id="2.7.1.71"/>
    </reaction>
</comment>
<dbReference type="SUPFAM" id="SSF51735">
    <property type="entry name" value="NAD(P)-binding Rossmann-fold domains"/>
    <property type="match status" value="1"/>
</dbReference>
<keyword evidence="11" id="KW-0963">Cytoplasm</keyword>
<dbReference type="PRINTS" id="PR01100">
    <property type="entry name" value="SHIKIMTKNASE"/>
</dbReference>
<accession>A0A9D1MGT7</accession>
<keyword evidence="5 11" id="KW-0808">Transferase</keyword>
<organism evidence="13 14">
    <name type="scientific">Candidatus Stercoripulliclostridium merdigallinarum</name>
    <dbReference type="NCBI Taxonomy" id="2840951"/>
    <lineage>
        <taxon>Bacteria</taxon>
        <taxon>Bacillati</taxon>
        <taxon>Bacillota</taxon>
        <taxon>Clostridia</taxon>
        <taxon>Eubacteriales</taxon>
        <taxon>Candidatus Stercoripulliclostridium</taxon>
    </lineage>
</organism>
<dbReference type="Gene3D" id="3.40.50.720">
    <property type="entry name" value="NAD(P)-binding Rossmann-like Domain"/>
    <property type="match status" value="1"/>
</dbReference>
<keyword evidence="9 11" id="KW-0057">Aromatic amino acid biosynthesis</keyword>
<dbReference type="InterPro" id="IPR013708">
    <property type="entry name" value="Shikimate_DH-bd_N"/>
</dbReference>
<dbReference type="EC" id="2.7.1.71" evidence="3 11"/>
<evidence type="ECO:0000256" key="3">
    <source>
        <dbReference type="ARBA" id="ARBA00012154"/>
    </source>
</evidence>
<dbReference type="SUPFAM" id="SSF53223">
    <property type="entry name" value="Aminoacid dehydrogenase-like, N-terminal domain"/>
    <property type="match status" value="1"/>
</dbReference>
<feature type="binding site" evidence="11">
    <location>
        <position position="350"/>
    </location>
    <ligand>
        <name>Mg(2+)</name>
        <dbReference type="ChEBI" id="CHEBI:18420"/>
    </ligand>
</feature>
<dbReference type="InterPro" id="IPR046346">
    <property type="entry name" value="Aminoacid_DH-like_N_sf"/>
</dbReference>
<keyword evidence="6 11" id="KW-0547">Nucleotide-binding</keyword>
<evidence type="ECO:0000256" key="6">
    <source>
        <dbReference type="ARBA" id="ARBA00022741"/>
    </source>
</evidence>
<comment type="pathway">
    <text evidence="2">Metabolic intermediate biosynthesis; chorismate biosynthesis; chorismate from D-erythrose 4-phosphate and phosphoenolpyruvate: step 4/7.</text>
</comment>
<dbReference type="InterPro" id="IPR036979">
    <property type="entry name" value="CM_dom_sf"/>
</dbReference>
<dbReference type="GO" id="GO:0005829">
    <property type="term" value="C:cytosol"/>
    <property type="evidence" value="ECO:0007669"/>
    <property type="project" value="TreeGrafter"/>
</dbReference>
<evidence type="ECO:0000256" key="10">
    <source>
        <dbReference type="ARBA" id="ARBA00048567"/>
    </source>
</evidence>
<dbReference type="Gene3D" id="3.40.50.10860">
    <property type="entry name" value="Leucine Dehydrogenase, chain A, domain 1"/>
    <property type="match status" value="1"/>
</dbReference>
<dbReference type="InterPro" id="IPR031322">
    <property type="entry name" value="Shikimate/glucono_kinase"/>
</dbReference>
<dbReference type="GO" id="GO:0009423">
    <property type="term" value="P:chorismate biosynthetic process"/>
    <property type="evidence" value="ECO:0007669"/>
    <property type="project" value="UniProtKB-UniRule"/>
</dbReference>
<evidence type="ECO:0000256" key="8">
    <source>
        <dbReference type="ARBA" id="ARBA00022840"/>
    </source>
</evidence>
<dbReference type="EMBL" id="DVNF01000012">
    <property type="protein sequence ID" value="HIU59819.1"/>
    <property type="molecule type" value="Genomic_DNA"/>
</dbReference>
<evidence type="ECO:0000256" key="2">
    <source>
        <dbReference type="ARBA" id="ARBA00004871"/>
    </source>
</evidence>
<dbReference type="PANTHER" id="PTHR21089">
    <property type="entry name" value="SHIKIMATE DEHYDROGENASE"/>
    <property type="match status" value="1"/>
</dbReference>
<comment type="similarity">
    <text evidence="11">Belongs to the shikimate kinase family.</text>
</comment>
<feature type="binding site" evidence="11">
    <location>
        <position position="368"/>
    </location>
    <ligand>
        <name>substrate</name>
    </ligand>
</feature>
<comment type="pathway">
    <text evidence="1 11">Metabolic intermediate biosynthesis; chorismate biosynthesis; chorismate from D-erythrose 4-phosphate and phosphoenolpyruvate: step 5/7.</text>
</comment>
<dbReference type="CDD" id="cd00464">
    <property type="entry name" value="SK"/>
    <property type="match status" value="1"/>
</dbReference>
<evidence type="ECO:0000256" key="11">
    <source>
        <dbReference type="HAMAP-Rule" id="MF_00109"/>
    </source>
</evidence>
<feature type="domain" description="Chorismate mutase" evidence="12">
    <location>
        <begin position="1"/>
        <end position="87"/>
    </location>
</feature>
<dbReference type="InterPro" id="IPR041121">
    <property type="entry name" value="SDH_C"/>
</dbReference>
<keyword evidence="7 11" id="KW-0418">Kinase</keyword>
<dbReference type="CDD" id="cd01065">
    <property type="entry name" value="NAD_bind_Shikimate_DH"/>
    <property type="match status" value="1"/>
</dbReference>
<dbReference type="InterPro" id="IPR000623">
    <property type="entry name" value="Shikimate_kinase/TSH1"/>
</dbReference>
<comment type="subcellular location">
    <subcellularLocation>
        <location evidence="11">Cytoplasm</location>
    </subcellularLocation>
</comment>
<evidence type="ECO:0000256" key="7">
    <source>
        <dbReference type="ARBA" id="ARBA00022777"/>
    </source>
</evidence>
<feature type="binding site" evidence="11">
    <location>
        <position position="462"/>
    </location>
    <ligand>
        <name>substrate</name>
    </ligand>
</feature>
<keyword evidence="4 11" id="KW-0028">Amino-acid biosynthesis</keyword>
<dbReference type="PROSITE" id="PS51168">
    <property type="entry name" value="CHORISMATE_MUT_2"/>
    <property type="match status" value="1"/>
</dbReference>
<keyword evidence="8 11" id="KW-0067">ATP-binding</keyword>
<dbReference type="SUPFAM" id="SSF52540">
    <property type="entry name" value="P-loop containing nucleoside triphosphate hydrolases"/>
    <property type="match status" value="1"/>
</dbReference>
<dbReference type="Pfam" id="PF01817">
    <property type="entry name" value="CM_2"/>
    <property type="match status" value="1"/>
</dbReference>
<comment type="caution">
    <text evidence="13">The sequence shown here is derived from an EMBL/GenBank/DDBJ whole genome shotgun (WGS) entry which is preliminary data.</text>
</comment>
<dbReference type="Proteomes" id="UP000824094">
    <property type="component" value="Unassembled WGS sequence"/>
</dbReference>
<dbReference type="GO" id="GO:0004765">
    <property type="term" value="F:shikimate kinase activity"/>
    <property type="evidence" value="ECO:0007669"/>
    <property type="project" value="UniProtKB-UniRule"/>
</dbReference>
<dbReference type="GO" id="GO:0008652">
    <property type="term" value="P:amino acid biosynthetic process"/>
    <property type="evidence" value="ECO:0007669"/>
    <property type="project" value="UniProtKB-KW"/>
</dbReference>
<feature type="binding site" evidence="11">
    <location>
        <position position="392"/>
    </location>
    <ligand>
        <name>substrate</name>
    </ligand>
</feature>
<evidence type="ECO:0000256" key="1">
    <source>
        <dbReference type="ARBA" id="ARBA00004842"/>
    </source>
</evidence>
<dbReference type="SUPFAM" id="SSF48600">
    <property type="entry name" value="Chorismate mutase II"/>
    <property type="match status" value="1"/>
</dbReference>
<evidence type="ECO:0000256" key="5">
    <source>
        <dbReference type="ARBA" id="ARBA00022679"/>
    </source>
</evidence>
<dbReference type="InterPro" id="IPR036263">
    <property type="entry name" value="Chorismate_II_sf"/>
</dbReference>
<reference evidence="13" key="2">
    <citation type="journal article" date="2021" name="PeerJ">
        <title>Extensive microbial diversity within the chicken gut microbiome revealed by metagenomics and culture.</title>
        <authorList>
            <person name="Gilroy R."/>
            <person name="Ravi A."/>
            <person name="Getino M."/>
            <person name="Pursley I."/>
            <person name="Horton D.L."/>
            <person name="Alikhan N.F."/>
            <person name="Baker D."/>
            <person name="Gharbi K."/>
            <person name="Hall N."/>
            <person name="Watson M."/>
            <person name="Adriaenssens E.M."/>
            <person name="Foster-Nyarko E."/>
            <person name="Jarju S."/>
            <person name="Secka A."/>
            <person name="Antonio M."/>
            <person name="Oren A."/>
            <person name="Chaudhuri R.R."/>
            <person name="La Ragione R."/>
            <person name="Hildebrand F."/>
            <person name="Pallen M.J."/>
        </authorList>
    </citation>
    <scope>NUCLEOTIDE SEQUENCE</scope>
    <source>
        <strain evidence="13">18911</strain>
    </source>
</reference>
<keyword evidence="11" id="KW-0479">Metal-binding</keyword>
<proteinExistence type="inferred from homology"/>
<feature type="binding site" evidence="11">
    <location>
        <position position="447"/>
    </location>
    <ligand>
        <name>ATP</name>
        <dbReference type="ChEBI" id="CHEBI:30616"/>
    </ligand>
</feature>
<sequence length="494" mass="53792">MTKLDELRRELDVIDDKIAALFARRMDIGRAVGLYKKHSEYPVNDPGRETAIIKRIADELPPLSKEFAPALMQTLFSCSKAVQKRVSGNYYVIGKKLPHSWSPEIYTPLGLDYGIKELPDEEAVKRFVSAREFNGINVTIPYKQTVIPLLDYVSDEAREVGAVNTIVNRDGKLYGYNTDVGGMTAAIAAAGINPKGMTAAVFGGNGGTAHTARYVLKTLGARQILTVSRTGDINYNNVYDYPVEFIINATPVGMYPRIESSPADPARFPSLKGVFDAVYNPLRTVFVEEALASGIPAANGLYMLVEQGRLAYQLFTGTEVDKSVTQTITDSIAAAKTNIVLTGMPGAGKTSVGRELSAITGREFIDLDDEIERAEGRTIPEIFAADGEDYFRAAESRAVADASAKNGVIIATGGGAVMSNANRLALKRNGYIVYIKRDIKDLPSDGRPVSRQRGAEAIYNERKGVYESFADLTIENVDILSTAQTIATADYKRI</sequence>
<keyword evidence="11" id="KW-0460">Magnesium</keyword>
<dbReference type="AlphaFoldDB" id="A0A9D1MGT7"/>
<dbReference type="GO" id="GO:0019632">
    <property type="term" value="P:shikimate metabolic process"/>
    <property type="evidence" value="ECO:0007669"/>
    <property type="project" value="TreeGrafter"/>
</dbReference>
<reference evidence="13" key="1">
    <citation type="submission" date="2020-10" db="EMBL/GenBank/DDBJ databases">
        <authorList>
            <person name="Gilroy R."/>
        </authorList>
    </citation>
    <scope>NUCLEOTIDE SEQUENCE</scope>
    <source>
        <strain evidence="13">18911</strain>
    </source>
</reference>
<evidence type="ECO:0000313" key="13">
    <source>
        <dbReference type="EMBL" id="HIU59819.1"/>
    </source>
</evidence>
<dbReference type="GO" id="GO:0000287">
    <property type="term" value="F:magnesium ion binding"/>
    <property type="evidence" value="ECO:0007669"/>
    <property type="project" value="UniProtKB-UniRule"/>
</dbReference>
<evidence type="ECO:0000313" key="14">
    <source>
        <dbReference type="Proteomes" id="UP000824094"/>
    </source>
</evidence>
<comment type="subunit">
    <text evidence="11">Monomer.</text>
</comment>
<dbReference type="HAMAP" id="MF_00109">
    <property type="entry name" value="Shikimate_kinase"/>
    <property type="match status" value="1"/>
</dbReference>
<dbReference type="GO" id="GO:0004106">
    <property type="term" value="F:chorismate mutase activity"/>
    <property type="evidence" value="ECO:0007669"/>
    <property type="project" value="InterPro"/>
</dbReference>
<dbReference type="Gene3D" id="1.20.59.10">
    <property type="entry name" value="Chorismate mutase"/>
    <property type="match status" value="1"/>
</dbReference>
<evidence type="ECO:0000256" key="4">
    <source>
        <dbReference type="ARBA" id="ARBA00022605"/>
    </source>
</evidence>